<dbReference type="PROSITE" id="PS51819">
    <property type="entry name" value="VOC"/>
    <property type="match status" value="1"/>
</dbReference>
<comment type="caution">
    <text evidence="2">The sequence shown here is derived from an EMBL/GenBank/DDBJ whole genome shotgun (WGS) entry which is preliminary data.</text>
</comment>
<name>A0ABV5UI14_9PSEU</name>
<gene>
    <name evidence="2" type="ORF">ACFFTO_38150</name>
</gene>
<dbReference type="InterPro" id="IPR037523">
    <property type="entry name" value="VOC_core"/>
</dbReference>
<dbReference type="EMBL" id="JBHMBK010000045">
    <property type="protein sequence ID" value="MFB9690031.1"/>
    <property type="molecule type" value="Genomic_DNA"/>
</dbReference>
<dbReference type="InterPro" id="IPR004360">
    <property type="entry name" value="Glyas_Fos-R_dOase_dom"/>
</dbReference>
<dbReference type="InterPro" id="IPR052164">
    <property type="entry name" value="Anthracycline_SecMetBiosynth"/>
</dbReference>
<organism evidence="2 3">
    <name type="scientific">Amycolatopsis plumensis</name>
    <dbReference type="NCBI Taxonomy" id="236508"/>
    <lineage>
        <taxon>Bacteria</taxon>
        <taxon>Bacillati</taxon>
        <taxon>Actinomycetota</taxon>
        <taxon>Actinomycetes</taxon>
        <taxon>Pseudonocardiales</taxon>
        <taxon>Pseudonocardiaceae</taxon>
        <taxon>Amycolatopsis</taxon>
    </lineage>
</organism>
<feature type="domain" description="VOC" evidence="1">
    <location>
        <begin position="6"/>
        <end position="115"/>
    </location>
</feature>
<evidence type="ECO:0000313" key="2">
    <source>
        <dbReference type="EMBL" id="MFB9690031.1"/>
    </source>
</evidence>
<dbReference type="Proteomes" id="UP001589535">
    <property type="component" value="Unassembled WGS sequence"/>
</dbReference>
<evidence type="ECO:0000259" key="1">
    <source>
        <dbReference type="PROSITE" id="PS51819"/>
    </source>
</evidence>
<sequence>MSDGPQLRQVQHPVSDVGAAVAFYAAAFGFAEKFTDGDRYAALDAGGLTLALVGAAEDVTGGAPAASIKVADVAATLDAVVRAGGSVVRAPEHGPHETRAVVQDAWGNAVIVYGPR</sequence>
<dbReference type="PANTHER" id="PTHR33993">
    <property type="entry name" value="GLYOXALASE-RELATED"/>
    <property type="match status" value="1"/>
</dbReference>
<accession>A0ABV5UI14</accession>
<dbReference type="RefSeq" id="WP_378204762.1">
    <property type="nucleotide sequence ID" value="NZ_JBHMBK010000045.1"/>
</dbReference>
<dbReference type="SUPFAM" id="SSF54593">
    <property type="entry name" value="Glyoxalase/Bleomycin resistance protein/Dihydroxybiphenyl dioxygenase"/>
    <property type="match status" value="1"/>
</dbReference>
<dbReference type="InterPro" id="IPR029068">
    <property type="entry name" value="Glyas_Bleomycin-R_OHBP_Dase"/>
</dbReference>
<reference evidence="2 3" key="1">
    <citation type="submission" date="2024-09" db="EMBL/GenBank/DDBJ databases">
        <authorList>
            <person name="Sun Q."/>
            <person name="Mori K."/>
        </authorList>
    </citation>
    <scope>NUCLEOTIDE SEQUENCE [LARGE SCALE GENOMIC DNA]</scope>
    <source>
        <strain evidence="2 3">JCM 13852</strain>
    </source>
</reference>
<protein>
    <submittedName>
        <fullName evidence="2">VOC family protein</fullName>
    </submittedName>
</protein>
<proteinExistence type="predicted"/>
<keyword evidence="3" id="KW-1185">Reference proteome</keyword>
<dbReference type="Pfam" id="PF00903">
    <property type="entry name" value="Glyoxalase"/>
    <property type="match status" value="1"/>
</dbReference>
<evidence type="ECO:0000313" key="3">
    <source>
        <dbReference type="Proteomes" id="UP001589535"/>
    </source>
</evidence>
<dbReference type="Gene3D" id="3.10.180.10">
    <property type="entry name" value="2,3-Dihydroxybiphenyl 1,2-Dioxygenase, domain 1"/>
    <property type="match status" value="1"/>
</dbReference>